<proteinExistence type="predicted"/>
<dbReference type="Gene3D" id="3.40.630.30">
    <property type="match status" value="1"/>
</dbReference>
<organism evidence="1 2">
    <name type="scientific">Candidatus Cryptobacteroides merdipullorum</name>
    <dbReference type="NCBI Taxonomy" id="2840771"/>
    <lineage>
        <taxon>Bacteria</taxon>
        <taxon>Pseudomonadati</taxon>
        <taxon>Bacteroidota</taxon>
        <taxon>Bacteroidia</taxon>
        <taxon>Bacteroidales</taxon>
        <taxon>Candidatus Cryptobacteroides</taxon>
    </lineage>
</organism>
<name>A0A9D1KHT2_9BACT</name>
<sequence length="179" mass="20134">MDRIRIKAEEACIRPTEEKDIEAVLQIYGMARRTMLESGNPLQWPVDGGYPGLAELREDMRRGASYVIEHEGCVIGTFALVPGKEPSYANITDGHWPDEDAGAYCTIHRLAGNPAYSGIAGCCFDWCKRQSASLRSDTHRDNRIMQHAFEAAGFVRCGIIFLKNGSERTAYQWMRDDNE</sequence>
<reference evidence="1" key="2">
    <citation type="journal article" date="2021" name="PeerJ">
        <title>Extensive microbial diversity within the chicken gut microbiome revealed by metagenomics and culture.</title>
        <authorList>
            <person name="Gilroy R."/>
            <person name="Ravi A."/>
            <person name="Getino M."/>
            <person name="Pursley I."/>
            <person name="Horton D.L."/>
            <person name="Alikhan N.F."/>
            <person name="Baker D."/>
            <person name="Gharbi K."/>
            <person name="Hall N."/>
            <person name="Watson M."/>
            <person name="Adriaenssens E.M."/>
            <person name="Foster-Nyarko E."/>
            <person name="Jarju S."/>
            <person name="Secka A."/>
            <person name="Antonio M."/>
            <person name="Oren A."/>
            <person name="Chaudhuri R.R."/>
            <person name="La Ragione R."/>
            <person name="Hildebrand F."/>
            <person name="Pallen M.J."/>
        </authorList>
    </citation>
    <scope>NUCLEOTIDE SEQUENCE</scope>
    <source>
        <strain evidence="1">ChiHecec2B26-709</strain>
    </source>
</reference>
<dbReference type="Proteomes" id="UP000886881">
    <property type="component" value="Unassembled WGS sequence"/>
</dbReference>
<comment type="caution">
    <text evidence="1">The sequence shown here is derived from an EMBL/GenBank/DDBJ whole genome shotgun (WGS) entry which is preliminary data.</text>
</comment>
<dbReference type="AlphaFoldDB" id="A0A9D1KHT2"/>
<reference evidence="1" key="1">
    <citation type="submission" date="2020-10" db="EMBL/GenBank/DDBJ databases">
        <authorList>
            <person name="Gilroy R."/>
        </authorList>
    </citation>
    <scope>NUCLEOTIDE SEQUENCE</scope>
    <source>
        <strain evidence="1">ChiHecec2B26-709</strain>
    </source>
</reference>
<evidence type="ECO:0000313" key="1">
    <source>
        <dbReference type="EMBL" id="HIT47287.1"/>
    </source>
</evidence>
<dbReference type="InterPro" id="IPR016181">
    <property type="entry name" value="Acyl_CoA_acyltransferase"/>
</dbReference>
<protein>
    <submittedName>
        <fullName evidence="1">GNAT family N-acetyltransferase</fullName>
    </submittedName>
</protein>
<dbReference type="EMBL" id="DVLC01000104">
    <property type="protein sequence ID" value="HIT47287.1"/>
    <property type="molecule type" value="Genomic_DNA"/>
</dbReference>
<dbReference type="SUPFAM" id="SSF55729">
    <property type="entry name" value="Acyl-CoA N-acyltransferases (Nat)"/>
    <property type="match status" value="1"/>
</dbReference>
<accession>A0A9D1KHT2</accession>
<gene>
    <name evidence="1" type="ORF">IAC35_05460</name>
</gene>
<evidence type="ECO:0000313" key="2">
    <source>
        <dbReference type="Proteomes" id="UP000886881"/>
    </source>
</evidence>